<accession>A0A4Q0AKA9</accession>
<dbReference type="EC" id="3.4.21.89" evidence="3 6"/>
<comment type="subcellular location">
    <subcellularLocation>
        <location evidence="6">Membrane</location>
        <topology evidence="6">Single-pass type II membrane protein</topology>
    </subcellularLocation>
</comment>
<evidence type="ECO:0000256" key="2">
    <source>
        <dbReference type="ARBA" id="ARBA00009370"/>
    </source>
</evidence>
<dbReference type="PRINTS" id="PR00727">
    <property type="entry name" value="LEADERPTASE"/>
</dbReference>
<sequence>MKDFWRLTGFLAAIVIGALLVNALVFRSFAVNGPSMQTTLFTGDRLIVNRLPITWSLVSQKPYLPARGQIVVFTNPNWRPGLPERYIVKRVIGLPGERVLVSDGKITVFNHQKPYGFNPDNGITGPTSPTSGNSDTVVPPDQIYVAGDHRQDGFSLDSRNGLGTVPLSDLQGPAVLRFWPITQLRLF</sequence>
<dbReference type="PANTHER" id="PTHR43390:SF1">
    <property type="entry name" value="CHLOROPLAST PROCESSING PEPTIDASE"/>
    <property type="match status" value="1"/>
</dbReference>
<comment type="catalytic activity">
    <reaction evidence="1 6">
        <text>Cleavage of hydrophobic, N-terminal signal or leader sequences from secreted and periplasmic proteins.</text>
        <dbReference type="EC" id="3.4.21.89"/>
    </reaction>
</comment>
<feature type="compositionally biased region" description="Polar residues" evidence="7">
    <location>
        <begin position="124"/>
        <end position="136"/>
    </location>
</feature>
<feature type="active site" evidence="5">
    <location>
        <position position="89"/>
    </location>
</feature>
<evidence type="ECO:0000313" key="10">
    <source>
        <dbReference type="Proteomes" id="UP000289269"/>
    </source>
</evidence>
<feature type="active site" evidence="5">
    <location>
        <position position="35"/>
    </location>
</feature>
<dbReference type="PANTHER" id="PTHR43390">
    <property type="entry name" value="SIGNAL PEPTIDASE I"/>
    <property type="match status" value="1"/>
</dbReference>
<feature type="domain" description="Peptidase S26" evidence="8">
    <location>
        <begin position="10"/>
        <end position="179"/>
    </location>
</feature>
<evidence type="ECO:0000313" key="9">
    <source>
        <dbReference type="EMBL" id="RWZ79813.1"/>
    </source>
</evidence>
<keyword evidence="4 6" id="KW-0378">Hydrolase</keyword>
<comment type="similarity">
    <text evidence="2 6">Belongs to the peptidase S26 family.</text>
</comment>
<evidence type="ECO:0000256" key="3">
    <source>
        <dbReference type="ARBA" id="ARBA00013208"/>
    </source>
</evidence>
<dbReference type="CDD" id="cd06530">
    <property type="entry name" value="S26_SPase_I"/>
    <property type="match status" value="1"/>
</dbReference>
<name>A0A4Q0AKA9_9BACT</name>
<keyword evidence="10" id="KW-1185">Reference proteome</keyword>
<evidence type="ECO:0000256" key="1">
    <source>
        <dbReference type="ARBA" id="ARBA00000677"/>
    </source>
</evidence>
<protein>
    <recommendedName>
        <fullName evidence="3 6">Signal peptidase I</fullName>
        <ecNumber evidence="3 6">3.4.21.89</ecNumber>
    </recommendedName>
</protein>
<dbReference type="InterPro" id="IPR019757">
    <property type="entry name" value="Pept_S26A_signal_pept_1_Lys-AS"/>
</dbReference>
<dbReference type="GO" id="GO:0004252">
    <property type="term" value="F:serine-type endopeptidase activity"/>
    <property type="evidence" value="ECO:0007669"/>
    <property type="project" value="InterPro"/>
</dbReference>
<organism evidence="9 10">
    <name type="scientific">Candidatus Chaera renei</name>
    <dbReference type="NCBI Taxonomy" id="2506947"/>
    <lineage>
        <taxon>Bacteria</taxon>
        <taxon>Candidatus Saccharimonadota</taxon>
        <taxon>Candidatus Saccharimonadia</taxon>
        <taxon>Candidatus Saccharimonadales</taxon>
        <taxon>Candidatus Saccharimonadaceae</taxon>
        <taxon>Candidatus Chaera</taxon>
    </lineage>
</organism>
<comment type="caution">
    <text evidence="9">The sequence shown here is derived from an EMBL/GenBank/DDBJ whole genome shotgun (WGS) entry which is preliminary data.</text>
</comment>
<dbReference type="InterPro" id="IPR000223">
    <property type="entry name" value="Pept_S26A_signal_pept_1"/>
</dbReference>
<keyword evidence="6" id="KW-0645">Protease</keyword>
<dbReference type="PROSITE" id="PS00760">
    <property type="entry name" value="SPASE_I_2"/>
    <property type="match status" value="1"/>
</dbReference>
<dbReference type="GO" id="GO:0006465">
    <property type="term" value="P:signal peptide processing"/>
    <property type="evidence" value="ECO:0007669"/>
    <property type="project" value="InterPro"/>
</dbReference>
<dbReference type="Proteomes" id="UP000289269">
    <property type="component" value="Unassembled WGS sequence"/>
</dbReference>
<dbReference type="GO" id="GO:0009003">
    <property type="term" value="F:signal peptidase activity"/>
    <property type="evidence" value="ECO:0007669"/>
    <property type="project" value="UniProtKB-EC"/>
</dbReference>
<reference evidence="9" key="1">
    <citation type="submission" date="2019-01" db="EMBL/GenBank/DDBJ databases">
        <title>Genomic signatures and co-occurrence patterns of the ultra-small Saccharimodia (Patescibacteria phylum) suggest a symbiotic lifestyle.</title>
        <authorList>
            <person name="Lemos L."/>
            <person name="Medeiros J."/>
            <person name="Andreote F."/>
            <person name="Fernandes G."/>
            <person name="Varani A."/>
            <person name="Oliveira G."/>
            <person name="Pylro V."/>
        </authorList>
    </citation>
    <scope>NUCLEOTIDE SEQUENCE [LARGE SCALE GENOMIC DNA]</scope>
    <source>
        <strain evidence="9">AMD01</strain>
    </source>
</reference>
<proteinExistence type="inferred from homology"/>
<dbReference type="AlphaFoldDB" id="A0A4Q0AKA9"/>
<evidence type="ECO:0000256" key="7">
    <source>
        <dbReference type="SAM" id="MobiDB-lite"/>
    </source>
</evidence>
<gene>
    <name evidence="9" type="primary">lepB</name>
    <name evidence="9" type="ORF">EOT04_00275</name>
</gene>
<dbReference type="Pfam" id="PF10502">
    <property type="entry name" value="Peptidase_S26"/>
    <property type="match status" value="1"/>
</dbReference>
<dbReference type="GO" id="GO:0016020">
    <property type="term" value="C:membrane"/>
    <property type="evidence" value="ECO:0007669"/>
    <property type="project" value="UniProtKB-SubCell"/>
</dbReference>
<evidence type="ECO:0000259" key="8">
    <source>
        <dbReference type="Pfam" id="PF10502"/>
    </source>
</evidence>
<dbReference type="NCBIfam" id="TIGR02227">
    <property type="entry name" value="sigpep_I_bact"/>
    <property type="match status" value="1"/>
</dbReference>
<dbReference type="InterPro" id="IPR019533">
    <property type="entry name" value="Peptidase_S26"/>
</dbReference>
<dbReference type="EMBL" id="SCKW01000002">
    <property type="protein sequence ID" value="RWZ79813.1"/>
    <property type="molecule type" value="Genomic_DNA"/>
</dbReference>
<evidence type="ECO:0000256" key="5">
    <source>
        <dbReference type="PIRSR" id="PIRSR600223-1"/>
    </source>
</evidence>
<evidence type="ECO:0000256" key="4">
    <source>
        <dbReference type="ARBA" id="ARBA00022801"/>
    </source>
</evidence>
<dbReference type="SUPFAM" id="SSF51306">
    <property type="entry name" value="LexA/Signal peptidase"/>
    <property type="match status" value="1"/>
</dbReference>
<dbReference type="InterPro" id="IPR036286">
    <property type="entry name" value="LexA/Signal_pep-like_sf"/>
</dbReference>
<evidence type="ECO:0000256" key="6">
    <source>
        <dbReference type="RuleBase" id="RU362042"/>
    </source>
</evidence>
<feature type="region of interest" description="Disordered" evidence="7">
    <location>
        <begin position="117"/>
        <end position="136"/>
    </location>
</feature>
<dbReference type="Gene3D" id="2.10.109.10">
    <property type="entry name" value="Umud Fragment, subunit A"/>
    <property type="match status" value="1"/>
</dbReference>